<dbReference type="Pfam" id="PF13424">
    <property type="entry name" value="TPR_12"/>
    <property type="match status" value="1"/>
</dbReference>
<dbReference type="PROSITE" id="PS50104">
    <property type="entry name" value="TIR"/>
    <property type="match status" value="1"/>
</dbReference>
<dbReference type="STRING" id="1799789.AX660_04485"/>
<keyword evidence="3" id="KW-0812">Transmembrane</keyword>
<dbReference type="GO" id="GO:0007165">
    <property type="term" value="P:signal transduction"/>
    <property type="evidence" value="ECO:0007669"/>
    <property type="project" value="InterPro"/>
</dbReference>
<proteinExistence type="predicted"/>
<feature type="domain" description="TIR" evidence="4">
    <location>
        <begin position="13"/>
        <end position="170"/>
    </location>
</feature>
<dbReference type="PANTHER" id="PTHR45641">
    <property type="entry name" value="TETRATRICOPEPTIDE REPEAT PROTEIN (AFU_ORTHOLOGUE AFUA_6G03870)"/>
    <property type="match status" value="1"/>
</dbReference>
<accession>A0A136A636</accession>
<dbReference type="InterPro" id="IPR035897">
    <property type="entry name" value="Toll_tir_struct_dom_sf"/>
</dbReference>
<sequence>MTELEKQQAGGQTNYRAFISYSHSDKTVARWLHTELERYRLPAKFIGNSTSLGPVPKELRPIFRDQDELPASGNLGAELQNALARSLFLIVICSPSSARSKWVNEEIRQFKLLHGADKVLALIIDGTPNATPDKSEQECFAPALKFKVAAGGELTTTPSEPIAADLRSNADGKRLAKLKLISGLTGLRLDDLVQRDAARRMRTLVQISIVSLLAAVFAVGLAFYANDRRLEADAQRTIAEQESATARAVSDFLVNSFASANSAQDNPNTITARTILDRGALKISTELQEQPLVQSRLSATIALAYNNLGLFDQAIEVVDNIATNSGVKNPAAFLIKAEALQRKGELDKSMAVANYAQELSKQKKLIKYDRDSAKIRAEIARIQAIINYQLGRHEQGLQAFGRALHELENMPKPDYVEIANILQNRALLLSDAGDLEQATADLERAMSLVLNSVGKKSIRVGQISLAQAQVNFLSGNLTPALEQIAAAISNMQGILENDNPSLADALSMQGQILHAMGRLDEAKSALTQAVDIYTKAYGGRHYLSGIAEVYLGLIAGDQHDVTAALAHFDEAKLHYDAGYGEVHANHGDLLVNRATVLAAAGEIERANQDCDEGMGILVATLGEKAAFTQQLQVVCDGLKKQ</sequence>
<keyword evidence="2" id="KW-0802">TPR repeat</keyword>
<keyword evidence="3" id="KW-0472">Membrane</keyword>
<dbReference type="InterPro" id="IPR019734">
    <property type="entry name" value="TPR_rpt"/>
</dbReference>
<gene>
    <name evidence="5" type="ORF">AX660_04485</name>
</gene>
<evidence type="ECO:0000256" key="2">
    <source>
        <dbReference type="ARBA" id="ARBA00022803"/>
    </source>
</evidence>
<evidence type="ECO:0000313" key="5">
    <source>
        <dbReference type="EMBL" id="KXI30693.1"/>
    </source>
</evidence>
<dbReference type="EMBL" id="LSNE01000002">
    <property type="protein sequence ID" value="KXI30693.1"/>
    <property type="molecule type" value="Genomic_DNA"/>
</dbReference>
<keyword evidence="3" id="KW-1133">Transmembrane helix</keyword>
<evidence type="ECO:0000313" key="6">
    <source>
        <dbReference type="Proteomes" id="UP000070299"/>
    </source>
</evidence>
<dbReference type="OrthoDB" id="6376713at2"/>
<dbReference type="PANTHER" id="PTHR45641:SF19">
    <property type="entry name" value="NEPHROCYSTIN-3"/>
    <property type="match status" value="1"/>
</dbReference>
<evidence type="ECO:0000259" key="4">
    <source>
        <dbReference type="PROSITE" id="PS50104"/>
    </source>
</evidence>
<evidence type="ECO:0000256" key="1">
    <source>
        <dbReference type="ARBA" id="ARBA00022737"/>
    </source>
</evidence>
<dbReference type="Proteomes" id="UP000070299">
    <property type="component" value="Unassembled WGS sequence"/>
</dbReference>
<feature type="transmembrane region" description="Helical" evidence="3">
    <location>
        <begin position="204"/>
        <end position="225"/>
    </location>
</feature>
<dbReference type="RefSeq" id="WP_068371497.1">
    <property type="nucleotide sequence ID" value="NZ_LSNE01000002.1"/>
</dbReference>
<comment type="caution">
    <text evidence="5">The sequence shown here is derived from an EMBL/GenBank/DDBJ whole genome shotgun (WGS) entry which is preliminary data.</text>
</comment>
<dbReference type="SUPFAM" id="SSF52200">
    <property type="entry name" value="Toll/Interleukin receptor TIR domain"/>
    <property type="match status" value="1"/>
</dbReference>
<keyword evidence="1" id="KW-0677">Repeat</keyword>
<protein>
    <recommendedName>
        <fullName evidence="4">TIR domain-containing protein</fullName>
    </recommendedName>
</protein>
<dbReference type="InterPro" id="IPR000157">
    <property type="entry name" value="TIR_dom"/>
</dbReference>
<dbReference type="Gene3D" id="3.40.50.10140">
    <property type="entry name" value="Toll/interleukin-1 receptor homology (TIR) domain"/>
    <property type="match status" value="1"/>
</dbReference>
<dbReference type="SUPFAM" id="SSF48452">
    <property type="entry name" value="TPR-like"/>
    <property type="match status" value="2"/>
</dbReference>
<dbReference type="Gene3D" id="1.25.40.10">
    <property type="entry name" value="Tetratricopeptide repeat domain"/>
    <property type="match status" value="2"/>
</dbReference>
<dbReference type="Pfam" id="PF13676">
    <property type="entry name" value="TIR_2"/>
    <property type="match status" value="1"/>
</dbReference>
<dbReference type="InterPro" id="IPR011990">
    <property type="entry name" value="TPR-like_helical_dom_sf"/>
</dbReference>
<dbReference type="SMART" id="SM00028">
    <property type="entry name" value="TPR"/>
    <property type="match status" value="4"/>
</dbReference>
<keyword evidence="6" id="KW-1185">Reference proteome</keyword>
<evidence type="ECO:0000256" key="3">
    <source>
        <dbReference type="SAM" id="Phobius"/>
    </source>
</evidence>
<reference evidence="6" key="1">
    <citation type="submission" date="2016-02" db="EMBL/GenBank/DDBJ databases">
        <authorList>
            <person name="Schultz-Johansen M."/>
            <person name="Glaring M.A."/>
            <person name="Bech P.K."/>
            <person name="Stougaard P."/>
        </authorList>
    </citation>
    <scope>NUCLEOTIDE SEQUENCE [LARGE SCALE GENOMIC DNA]</scope>
    <source>
        <strain evidence="6">S66</strain>
    </source>
</reference>
<dbReference type="AlphaFoldDB" id="A0A136A636"/>
<name>A0A136A636_9ALTE</name>
<organism evidence="5 6">
    <name type="scientific">Paraglaciecola hydrolytica</name>
    <dbReference type="NCBI Taxonomy" id="1799789"/>
    <lineage>
        <taxon>Bacteria</taxon>
        <taxon>Pseudomonadati</taxon>
        <taxon>Pseudomonadota</taxon>
        <taxon>Gammaproteobacteria</taxon>
        <taxon>Alteromonadales</taxon>
        <taxon>Alteromonadaceae</taxon>
        <taxon>Paraglaciecola</taxon>
    </lineage>
</organism>